<evidence type="ECO:0000256" key="2">
    <source>
        <dbReference type="ARBA" id="ARBA00023015"/>
    </source>
</evidence>
<dbReference type="AlphaFoldDB" id="A0A7T8BAW9"/>
<gene>
    <name evidence="6" type="ORF">JFL75_03120</name>
</gene>
<reference evidence="6" key="1">
    <citation type="submission" date="2021-01" db="EMBL/GenBank/DDBJ databases">
        <title>Description of Breznakiella homolactica.</title>
        <authorList>
            <person name="Song Y."/>
            <person name="Brune A."/>
        </authorList>
    </citation>
    <scope>NUCLEOTIDE SEQUENCE</scope>
    <source>
        <strain evidence="6">RmG30</strain>
    </source>
</reference>
<dbReference type="GO" id="GO:0003677">
    <property type="term" value="F:DNA binding"/>
    <property type="evidence" value="ECO:0007669"/>
    <property type="project" value="UniProtKB-KW"/>
</dbReference>
<name>A0A7T8BAW9_9SPIR</name>
<evidence type="ECO:0000256" key="1">
    <source>
        <dbReference type="ARBA" id="ARBA00022491"/>
    </source>
</evidence>
<dbReference type="EMBL" id="CP067089">
    <property type="protein sequence ID" value="QQO09917.1"/>
    <property type="molecule type" value="Genomic_DNA"/>
</dbReference>
<evidence type="ECO:0000313" key="7">
    <source>
        <dbReference type="Proteomes" id="UP000595917"/>
    </source>
</evidence>
<evidence type="ECO:0000259" key="5">
    <source>
        <dbReference type="PROSITE" id="PS50937"/>
    </source>
</evidence>
<keyword evidence="7" id="KW-1185">Reference proteome</keyword>
<dbReference type="RefSeq" id="WP_215627221.1">
    <property type="nucleotide sequence ID" value="NZ_CP067089.2"/>
</dbReference>
<dbReference type="SUPFAM" id="SSF46955">
    <property type="entry name" value="Putative DNA-binding domain"/>
    <property type="match status" value="1"/>
</dbReference>
<keyword evidence="4" id="KW-0804">Transcription</keyword>
<dbReference type="SMART" id="SM00422">
    <property type="entry name" value="HTH_MERR"/>
    <property type="match status" value="1"/>
</dbReference>
<protein>
    <submittedName>
        <fullName evidence="6">MerR family transcriptional regulator</fullName>
    </submittedName>
</protein>
<dbReference type="KEGG" id="bhc:JFL75_03120"/>
<dbReference type="Proteomes" id="UP000595917">
    <property type="component" value="Chromosome"/>
</dbReference>
<dbReference type="InterPro" id="IPR000551">
    <property type="entry name" value="MerR-type_HTH_dom"/>
</dbReference>
<evidence type="ECO:0000256" key="3">
    <source>
        <dbReference type="ARBA" id="ARBA00023125"/>
    </source>
</evidence>
<keyword evidence="3" id="KW-0238">DNA-binding</keyword>
<accession>A0A7T8BAW9</accession>
<proteinExistence type="predicted"/>
<dbReference type="PANTHER" id="PTHR30204">
    <property type="entry name" value="REDOX-CYCLING DRUG-SENSING TRANSCRIPTIONAL ACTIVATOR SOXR"/>
    <property type="match status" value="1"/>
</dbReference>
<organism evidence="6 7">
    <name type="scientific">Breznakiella homolactica</name>
    <dbReference type="NCBI Taxonomy" id="2798577"/>
    <lineage>
        <taxon>Bacteria</taxon>
        <taxon>Pseudomonadati</taxon>
        <taxon>Spirochaetota</taxon>
        <taxon>Spirochaetia</taxon>
        <taxon>Spirochaetales</taxon>
        <taxon>Breznakiellaceae</taxon>
        <taxon>Breznakiella</taxon>
    </lineage>
</organism>
<keyword evidence="2" id="KW-0805">Transcription regulation</keyword>
<dbReference type="GO" id="GO:0003700">
    <property type="term" value="F:DNA-binding transcription factor activity"/>
    <property type="evidence" value="ECO:0007669"/>
    <property type="project" value="InterPro"/>
</dbReference>
<dbReference type="InterPro" id="IPR047057">
    <property type="entry name" value="MerR_fam"/>
</dbReference>
<feature type="domain" description="HTH merR-type" evidence="5">
    <location>
        <begin position="1"/>
        <end position="45"/>
    </location>
</feature>
<dbReference type="Gene3D" id="1.10.1660.10">
    <property type="match status" value="1"/>
</dbReference>
<dbReference type="Pfam" id="PF13411">
    <property type="entry name" value="MerR_1"/>
    <property type="match status" value="1"/>
</dbReference>
<dbReference type="InterPro" id="IPR009061">
    <property type="entry name" value="DNA-bd_dom_put_sf"/>
</dbReference>
<sequence length="269" mass="31248">MQYSIHEIAKIFGNTPGAIRFYEEVGLVNPGRDGAGSRVYTKENIMELFYLRKYCSFGLKLREVVEYFNDQNTKDLDAVSALLSEKQKEAEQQARYYEKSAQWIRQYNEKITSLESYVDIFHPVSVPDYYLLMDEDFVGKSPRQQSAVQKWIAVSPLSRISVVSDFAGRRLEKQRIAFSIQRENAEEFCLPLPPCTEMLDKGRCIYTVVKLESRDFDMIREEMYLDLISRMGNAGYAFSGRTVSNILFTHKIGGIQYKYFEVWLLCKNA</sequence>
<evidence type="ECO:0000313" key="6">
    <source>
        <dbReference type="EMBL" id="QQO09917.1"/>
    </source>
</evidence>
<dbReference type="CDD" id="cd00592">
    <property type="entry name" value="HTH_MerR-like"/>
    <property type="match status" value="1"/>
</dbReference>
<evidence type="ECO:0000256" key="4">
    <source>
        <dbReference type="ARBA" id="ARBA00023163"/>
    </source>
</evidence>
<keyword evidence="1" id="KW-0678">Repressor</keyword>
<dbReference type="PANTHER" id="PTHR30204:SF69">
    <property type="entry name" value="MERR-FAMILY TRANSCRIPTIONAL REGULATOR"/>
    <property type="match status" value="1"/>
</dbReference>
<dbReference type="PROSITE" id="PS50937">
    <property type="entry name" value="HTH_MERR_2"/>
    <property type="match status" value="1"/>
</dbReference>